<sequence>MRTDELLFALLLVELTDAVRDRDGDRVVHVLRRLYDLNPVWTDFLVHRLITEARRRPTAN</sequence>
<gene>
    <name evidence="1" type="ORF">Val02_14050</name>
</gene>
<reference evidence="1" key="1">
    <citation type="submission" date="2021-01" db="EMBL/GenBank/DDBJ databases">
        <title>Whole genome shotgun sequence of Virgisporangium aliadipatigenens NBRC 105644.</title>
        <authorList>
            <person name="Komaki H."/>
            <person name="Tamura T."/>
        </authorList>
    </citation>
    <scope>NUCLEOTIDE SEQUENCE</scope>
    <source>
        <strain evidence="1">NBRC 105644</strain>
    </source>
</reference>
<organism evidence="1 2">
    <name type="scientific">Virgisporangium aliadipatigenens</name>
    <dbReference type="NCBI Taxonomy" id="741659"/>
    <lineage>
        <taxon>Bacteria</taxon>
        <taxon>Bacillati</taxon>
        <taxon>Actinomycetota</taxon>
        <taxon>Actinomycetes</taxon>
        <taxon>Micromonosporales</taxon>
        <taxon>Micromonosporaceae</taxon>
        <taxon>Virgisporangium</taxon>
    </lineage>
</organism>
<evidence type="ECO:0000313" key="1">
    <source>
        <dbReference type="EMBL" id="GIJ44519.1"/>
    </source>
</evidence>
<dbReference type="RefSeq" id="WP_203898094.1">
    <property type="nucleotide sequence ID" value="NZ_BOPF01000004.1"/>
</dbReference>
<dbReference type="EMBL" id="BOPF01000004">
    <property type="protein sequence ID" value="GIJ44519.1"/>
    <property type="molecule type" value="Genomic_DNA"/>
</dbReference>
<protein>
    <submittedName>
        <fullName evidence="1">Uncharacterized protein</fullName>
    </submittedName>
</protein>
<name>A0A8J3YFZ5_9ACTN</name>
<keyword evidence="2" id="KW-1185">Reference proteome</keyword>
<dbReference type="AlphaFoldDB" id="A0A8J3YFZ5"/>
<accession>A0A8J3YFZ5</accession>
<comment type="caution">
    <text evidence="1">The sequence shown here is derived from an EMBL/GenBank/DDBJ whole genome shotgun (WGS) entry which is preliminary data.</text>
</comment>
<evidence type="ECO:0000313" key="2">
    <source>
        <dbReference type="Proteomes" id="UP000619260"/>
    </source>
</evidence>
<proteinExistence type="predicted"/>
<dbReference type="Proteomes" id="UP000619260">
    <property type="component" value="Unassembled WGS sequence"/>
</dbReference>